<feature type="domain" description="RNA polymerase sigma factor 70 region 4 type 2" evidence="6">
    <location>
        <begin position="122"/>
        <end position="171"/>
    </location>
</feature>
<reference evidence="7 8" key="1">
    <citation type="submission" date="2018-12" db="EMBL/GenBank/DDBJ databases">
        <authorList>
            <consortium name="Pathogen Informatics"/>
        </authorList>
    </citation>
    <scope>NUCLEOTIDE SEQUENCE [LARGE SCALE GENOMIC DNA]</scope>
    <source>
        <strain evidence="7 8">NCTC13489</strain>
    </source>
</reference>
<organism evidence="7 8">
    <name type="scientific">Kaistella antarctica</name>
    <dbReference type="NCBI Taxonomy" id="266748"/>
    <lineage>
        <taxon>Bacteria</taxon>
        <taxon>Pseudomonadati</taxon>
        <taxon>Bacteroidota</taxon>
        <taxon>Flavobacteriia</taxon>
        <taxon>Flavobacteriales</taxon>
        <taxon>Weeksellaceae</taxon>
        <taxon>Chryseobacterium group</taxon>
        <taxon>Kaistella</taxon>
    </lineage>
</organism>
<dbReference type="STRING" id="266748.HY04_01030"/>
<evidence type="ECO:0000259" key="5">
    <source>
        <dbReference type="Pfam" id="PF04542"/>
    </source>
</evidence>
<proteinExistence type="inferred from homology"/>
<dbReference type="GO" id="GO:0016987">
    <property type="term" value="F:sigma factor activity"/>
    <property type="evidence" value="ECO:0007669"/>
    <property type="project" value="UniProtKB-KW"/>
</dbReference>
<feature type="domain" description="RNA polymerase sigma-70 region 2" evidence="5">
    <location>
        <begin position="26"/>
        <end position="93"/>
    </location>
</feature>
<evidence type="ECO:0000259" key="6">
    <source>
        <dbReference type="Pfam" id="PF08281"/>
    </source>
</evidence>
<comment type="similarity">
    <text evidence="1">Belongs to the sigma-70 factor family. ECF subfamily.</text>
</comment>
<keyword evidence="2" id="KW-0805">Transcription regulation</keyword>
<dbReference type="NCBIfam" id="TIGR02937">
    <property type="entry name" value="sigma70-ECF"/>
    <property type="match status" value="1"/>
</dbReference>
<dbReference type="GO" id="GO:0006352">
    <property type="term" value="P:DNA-templated transcription initiation"/>
    <property type="evidence" value="ECO:0007669"/>
    <property type="project" value="InterPro"/>
</dbReference>
<dbReference type="AlphaFoldDB" id="A0A448NNE5"/>
<evidence type="ECO:0000256" key="4">
    <source>
        <dbReference type="ARBA" id="ARBA00023163"/>
    </source>
</evidence>
<dbReference type="Proteomes" id="UP000270036">
    <property type="component" value="Chromosome"/>
</dbReference>
<dbReference type="GO" id="GO:0003677">
    <property type="term" value="F:DNA binding"/>
    <property type="evidence" value="ECO:0007669"/>
    <property type="project" value="InterPro"/>
</dbReference>
<keyword evidence="3" id="KW-0731">Sigma factor</keyword>
<dbReference type="InterPro" id="IPR013325">
    <property type="entry name" value="RNA_pol_sigma_r2"/>
</dbReference>
<evidence type="ECO:0000256" key="2">
    <source>
        <dbReference type="ARBA" id="ARBA00023015"/>
    </source>
</evidence>
<keyword evidence="4" id="KW-0804">Transcription</keyword>
<evidence type="ECO:0000313" key="7">
    <source>
        <dbReference type="EMBL" id="VEH96338.1"/>
    </source>
</evidence>
<protein>
    <submittedName>
        <fullName evidence="7">Sigma-K factor</fullName>
    </submittedName>
</protein>
<dbReference type="SUPFAM" id="SSF88659">
    <property type="entry name" value="Sigma3 and sigma4 domains of RNA polymerase sigma factors"/>
    <property type="match status" value="1"/>
</dbReference>
<dbReference type="InterPro" id="IPR014284">
    <property type="entry name" value="RNA_pol_sigma-70_dom"/>
</dbReference>
<dbReference type="InterPro" id="IPR036388">
    <property type="entry name" value="WH-like_DNA-bd_sf"/>
</dbReference>
<dbReference type="PANTHER" id="PTHR43133">
    <property type="entry name" value="RNA POLYMERASE ECF-TYPE SIGMA FACTO"/>
    <property type="match status" value="1"/>
</dbReference>
<sequence length="191" mass="22165">MIKETLSPDQILSLLLSRDEKGFNYLYKNYSGALYGVIIRIVRYEVEANEVLQDVFVKIWNSVKSFDATKASLYTWMLNIARNSAIDRLKSKSFQNDLQNQSIPDFVSDGIGLSTEQSHEFNEVQNRVNTLRDDYKVIINKAYFGGLTQEEIAEELQIPLGTVKTRTRAALIELREILKEFKFIFLFFLFK</sequence>
<dbReference type="InterPro" id="IPR013249">
    <property type="entry name" value="RNA_pol_sigma70_r4_t2"/>
</dbReference>
<dbReference type="EMBL" id="LR134441">
    <property type="protein sequence ID" value="VEH96338.1"/>
    <property type="molecule type" value="Genomic_DNA"/>
</dbReference>
<name>A0A448NNE5_9FLAO</name>
<evidence type="ECO:0000256" key="3">
    <source>
        <dbReference type="ARBA" id="ARBA00023082"/>
    </source>
</evidence>
<dbReference type="CDD" id="cd06171">
    <property type="entry name" value="Sigma70_r4"/>
    <property type="match status" value="1"/>
</dbReference>
<gene>
    <name evidence="7" type="primary">sigK</name>
    <name evidence="7" type="ORF">NCTC13489_00419</name>
</gene>
<evidence type="ECO:0000313" key="8">
    <source>
        <dbReference type="Proteomes" id="UP000270036"/>
    </source>
</evidence>
<dbReference type="InterPro" id="IPR013324">
    <property type="entry name" value="RNA_pol_sigma_r3/r4-like"/>
</dbReference>
<dbReference type="InterPro" id="IPR007627">
    <property type="entry name" value="RNA_pol_sigma70_r2"/>
</dbReference>
<dbReference type="SUPFAM" id="SSF88946">
    <property type="entry name" value="Sigma2 domain of RNA polymerase sigma factors"/>
    <property type="match status" value="1"/>
</dbReference>
<dbReference type="KEGG" id="cant:NCTC13489_00419"/>
<dbReference type="Pfam" id="PF04542">
    <property type="entry name" value="Sigma70_r2"/>
    <property type="match status" value="1"/>
</dbReference>
<dbReference type="InterPro" id="IPR039425">
    <property type="entry name" value="RNA_pol_sigma-70-like"/>
</dbReference>
<evidence type="ECO:0000256" key="1">
    <source>
        <dbReference type="ARBA" id="ARBA00010641"/>
    </source>
</evidence>
<dbReference type="Gene3D" id="1.10.1740.10">
    <property type="match status" value="1"/>
</dbReference>
<accession>A0A448NNE5</accession>
<dbReference type="Pfam" id="PF08281">
    <property type="entry name" value="Sigma70_r4_2"/>
    <property type="match status" value="1"/>
</dbReference>
<dbReference type="Gene3D" id="1.10.10.10">
    <property type="entry name" value="Winged helix-like DNA-binding domain superfamily/Winged helix DNA-binding domain"/>
    <property type="match status" value="1"/>
</dbReference>
<dbReference type="PANTHER" id="PTHR43133:SF62">
    <property type="entry name" value="RNA POLYMERASE SIGMA FACTOR SIGZ"/>
    <property type="match status" value="1"/>
</dbReference>
<dbReference type="RefSeq" id="WP_034716277.1">
    <property type="nucleotide sequence ID" value="NZ_FOIX01000002.1"/>
</dbReference>